<keyword evidence="4" id="KW-1185">Reference proteome</keyword>
<name>A0ABQ2SSM4_9DEIO</name>
<evidence type="ECO:0000259" key="2">
    <source>
        <dbReference type="PROSITE" id="PS50943"/>
    </source>
</evidence>
<dbReference type="InterPro" id="IPR050807">
    <property type="entry name" value="TransReg_Diox_bact_type"/>
</dbReference>
<gene>
    <name evidence="3" type="ORF">GCM10008961_30040</name>
</gene>
<feature type="domain" description="HTH cro/C1-type" evidence="2">
    <location>
        <begin position="19"/>
        <end position="73"/>
    </location>
</feature>
<organism evidence="3 4">
    <name type="scientific">Deinococcus knuensis</name>
    <dbReference type="NCBI Taxonomy" id="1837380"/>
    <lineage>
        <taxon>Bacteria</taxon>
        <taxon>Thermotogati</taxon>
        <taxon>Deinococcota</taxon>
        <taxon>Deinococci</taxon>
        <taxon>Deinococcales</taxon>
        <taxon>Deinococcaceae</taxon>
        <taxon>Deinococcus</taxon>
    </lineage>
</organism>
<keyword evidence="1" id="KW-0238">DNA-binding</keyword>
<dbReference type="SUPFAM" id="SSF47413">
    <property type="entry name" value="lambda repressor-like DNA-binding domains"/>
    <property type="match status" value="1"/>
</dbReference>
<dbReference type="EMBL" id="BMQO01000019">
    <property type="protein sequence ID" value="GGS36419.1"/>
    <property type="molecule type" value="Genomic_DNA"/>
</dbReference>
<reference evidence="4" key="1">
    <citation type="journal article" date="2019" name="Int. J. Syst. Evol. Microbiol.">
        <title>The Global Catalogue of Microorganisms (GCM) 10K type strain sequencing project: providing services to taxonomists for standard genome sequencing and annotation.</title>
        <authorList>
            <consortium name="The Broad Institute Genomics Platform"/>
            <consortium name="The Broad Institute Genome Sequencing Center for Infectious Disease"/>
            <person name="Wu L."/>
            <person name="Ma J."/>
        </authorList>
    </citation>
    <scope>NUCLEOTIDE SEQUENCE [LARGE SCALE GENOMIC DNA]</scope>
    <source>
        <strain evidence="4">JCM 31406</strain>
    </source>
</reference>
<accession>A0ABQ2SSM4</accession>
<dbReference type="RefSeq" id="WP_189103071.1">
    <property type="nucleotide sequence ID" value="NZ_BMQO01000019.1"/>
</dbReference>
<evidence type="ECO:0000313" key="3">
    <source>
        <dbReference type="EMBL" id="GGS36419.1"/>
    </source>
</evidence>
<comment type="caution">
    <text evidence="3">The sequence shown here is derived from an EMBL/GenBank/DDBJ whole genome shotgun (WGS) entry which is preliminary data.</text>
</comment>
<dbReference type="InterPro" id="IPR010982">
    <property type="entry name" value="Lambda_DNA-bd_dom_sf"/>
</dbReference>
<dbReference type="Pfam" id="PF01381">
    <property type="entry name" value="HTH_3"/>
    <property type="match status" value="1"/>
</dbReference>
<evidence type="ECO:0000256" key="1">
    <source>
        <dbReference type="ARBA" id="ARBA00023125"/>
    </source>
</evidence>
<dbReference type="Proteomes" id="UP000620633">
    <property type="component" value="Unassembled WGS sequence"/>
</dbReference>
<dbReference type="SMART" id="SM00530">
    <property type="entry name" value="HTH_XRE"/>
    <property type="match status" value="1"/>
</dbReference>
<protein>
    <recommendedName>
        <fullName evidence="2">HTH cro/C1-type domain-containing protein</fullName>
    </recommendedName>
</protein>
<dbReference type="InterPro" id="IPR001387">
    <property type="entry name" value="Cro/C1-type_HTH"/>
</dbReference>
<evidence type="ECO:0000313" key="4">
    <source>
        <dbReference type="Proteomes" id="UP000620633"/>
    </source>
</evidence>
<dbReference type="PANTHER" id="PTHR46797">
    <property type="entry name" value="HTH-TYPE TRANSCRIPTIONAL REGULATOR"/>
    <property type="match status" value="1"/>
</dbReference>
<dbReference type="Gene3D" id="1.10.260.40">
    <property type="entry name" value="lambda repressor-like DNA-binding domains"/>
    <property type="match status" value="1"/>
</dbReference>
<sequence>MPKTNRSPSPLRAVFGANLRAVRKDRGLSIFDVAFQSKIDWSYISQIERGQRNVGIDMLDALAQAVGVPLIELLAQPAAQDLPEEPPAEE</sequence>
<dbReference type="PROSITE" id="PS50943">
    <property type="entry name" value="HTH_CROC1"/>
    <property type="match status" value="1"/>
</dbReference>
<proteinExistence type="predicted"/>
<dbReference type="CDD" id="cd00093">
    <property type="entry name" value="HTH_XRE"/>
    <property type="match status" value="1"/>
</dbReference>
<dbReference type="PANTHER" id="PTHR46797:SF1">
    <property type="entry name" value="METHYLPHOSPHONATE SYNTHASE"/>
    <property type="match status" value="1"/>
</dbReference>